<protein>
    <recommendedName>
        <fullName evidence="1">Glycosyltransferase 2-like domain-containing protein</fullName>
    </recommendedName>
</protein>
<dbReference type="InterPro" id="IPR029044">
    <property type="entry name" value="Nucleotide-diphossugar_trans"/>
</dbReference>
<organism evidence="2 3">
    <name type="scientific">Candidatus Roizmanbacteria bacterium RIFCSPHIGHO2_02_FULL_40_9</name>
    <dbReference type="NCBI Taxonomy" id="1802042"/>
    <lineage>
        <taxon>Bacteria</taxon>
        <taxon>Candidatus Roizmaniibacteriota</taxon>
    </lineage>
</organism>
<sequence length="267" mass="31629">MKLSVALAVHNEEHNIPRCIGAIYDWVDEIVVIDGESADNTVSILKKLDKDKKIKIFSEKNPSMFHINKQKALEQCKGEWILQLDADEIVSDDLRKEILKIVDHNSQDQAIAFWIPRLNYFLGRPLRKGGQYPDYTIRLYKNDVAHFPCKDVHEQVEIKNVSNLDTQISKLNSNLLHYPYPTFKDYLDKTLRYSYLEADMLYDQKTPINIKTFLLYMIIKPKWWFLKTYFRHKGFVDDFPGFVFSLISALRFCFTYIRLYELNKEKQ</sequence>
<dbReference type="AlphaFoldDB" id="A0A1F7HCN7"/>
<evidence type="ECO:0000313" key="3">
    <source>
        <dbReference type="Proteomes" id="UP000177027"/>
    </source>
</evidence>
<dbReference type="PANTHER" id="PTHR43630">
    <property type="entry name" value="POLY-BETA-1,6-N-ACETYL-D-GLUCOSAMINE SYNTHASE"/>
    <property type="match status" value="1"/>
</dbReference>
<dbReference type="Gene3D" id="3.90.550.10">
    <property type="entry name" value="Spore Coat Polysaccharide Biosynthesis Protein SpsA, Chain A"/>
    <property type="match status" value="1"/>
</dbReference>
<dbReference type="PANTHER" id="PTHR43630:SF2">
    <property type="entry name" value="GLYCOSYLTRANSFERASE"/>
    <property type="match status" value="1"/>
</dbReference>
<dbReference type="InterPro" id="IPR001173">
    <property type="entry name" value="Glyco_trans_2-like"/>
</dbReference>
<dbReference type="Proteomes" id="UP000177027">
    <property type="component" value="Unassembled WGS sequence"/>
</dbReference>
<accession>A0A1F7HCN7</accession>
<proteinExistence type="predicted"/>
<comment type="caution">
    <text evidence="2">The sequence shown here is derived from an EMBL/GenBank/DDBJ whole genome shotgun (WGS) entry which is preliminary data.</text>
</comment>
<gene>
    <name evidence="2" type="ORF">A3D06_00650</name>
</gene>
<dbReference type="Pfam" id="PF00535">
    <property type="entry name" value="Glycos_transf_2"/>
    <property type="match status" value="1"/>
</dbReference>
<name>A0A1F7HCN7_9BACT</name>
<feature type="domain" description="Glycosyltransferase 2-like" evidence="1">
    <location>
        <begin position="4"/>
        <end position="120"/>
    </location>
</feature>
<evidence type="ECO:0000313" key="2">
    <source>
        <dbReference type="EMBL" id="OGK28754.1"/>
    </source>
</evidence>
<reference evidence="2 3" key="1">
    <citation type="journal article" date="2016" name="Nat. Commun.">
        <title>Thousands of microbial genomes shed light on interconnected biogeochemical processes in an aquifer system.</title>
        <authorList>
            <person name="Anantharaman K."/>
            <person name="Brown C.T."/>
            <person name="Hug L.A."/>
            <person name="Sharon I."/>
            <person name="Castelle C.J."/>
            <person name="Probst A.J."/>
            <person name="Thomas B.C."/>
            <person name="Singh A."/>
            <person name="Wilkins M.J."/>
            <person name="Karaoz U."/>
            <person name="Brodie E.L."/>
            <person name="Williams K.H."/>
            <person name="Hubbard S.S."/>
            <person name="Banfield J.F."/>
        </authorList>
    </citation>
    <scope>NUCLEOTIDE SEQUENCE [LARGE SCALE GENOMIC DNA]</scope>
</reference>
<dbReference type="SUPFAM" id="SSF53448">
    <property type="entry name" value="Nucleotide-diphospho-sugar transferases"/>
    <property type="match status" value="1"/>
</dbReference>
<dbReference type="EMBL" id="MFZS01000029">
    <property type="protein sequence ID" value="OGK28754.1"/>
    <property type="molecule type" value="Genomic_DNA"/>
</dbReference>
<dbReference type="CDD" id="cd02511">
    <property type="entry name" value="Beta4Glucosyltransferase"/>
    <property type="match status" value="1"/>
</dbReference>
<evidence type="ECO:0000259" key="1">
    <source>
        <dbReference type="Pfam" id="PF00535"/>
    </source>
</evidence>